<dbReference type="Proteomes" id="UP000250443">
    <property type="component" value="Unassembled WGS sequence"/>
</dbReference>
<dbReference type="EMBL" id="UAUF01000013">
    <property type="protein sequence ID" value="SPZ09434.1"/>
    <property type="molecule type" value="Genomic_DNA"/>
</dbReference>
<keyword evidence="4" id="KW-0808">Transferase</keyword>
<dbReference type="Pfam" id="PF00535">
    <property type="entry name" value="Glycos_transf_2"/>
    <property type="match status" value="1"/>
</dbReference>
<evidence type="ECO:0000313" key="5">
    <source>
        <dbReference type="Proteomes" id="UP000250443"/>
    </source>
</evidence>
<feature type="domain" description="Glycosyltransferase 2-like" evidence="2">
    <location>
        <begin position="10"/>
        <end position="174"/>
    </location>
</feature>
<dbReference type="InterPro" id="IPR001173">
    <property type="entry name" value="Glyco_trans_2-like"/>
</dbReference>
<reference evidence="4 5" key="1">
    <citation type="submission" date="2018-06" db="EMBL/GenBank/DDBJ databases">
        <authorList>
            <consortium name="Pathogen Informatics"/>
            <person name="Doyle S."/>
        </authorList>
    </citation>
    <scope>NUCLEOTIDE SEQUENCE [LARGE SCALE GENOMIC DNA]</scope>
    <source>
        <strain evidence="4 5">NCTC11842</strain>
    </source>
</reference>
<evidence type="ECO:0000259" key="2">
    <source>
        <dbReference type="Pfam" id="PF00535"/>
    </source>
</evidence>
<keyword evidence="1" id="KW-0997">Cell inner membrane</keyword>
<organism evidence="4 5">
    <name type="scientific">Pseudomonas luteola</name>
    <dbReference type="NCBI Taxonomy" id="47886"/>
    <lineage>
        <taxon>Bacteria</taxon>
        <taxon>Pseudomonadati</taxon>
        <taxon>Pseudomonadota</taxon>
        <taxon>Gammaproteobacteria</taxon>
        <taxon>Pseudomonadales</taxon>
        <taxon>Pseudomonadaceae</taxon>
        <taxon>Pseudomonas</taxon>
    </lineage>
</organism>
<dbReference type="RefSeq" id="WP_010797909.1">
    <property type="nucleotide sequence ID" value="NZ_CP069262.1"/>
</dbReference>
<accession>A0A2X2CQF1</accession>
<evidence type="ECO:0000256" key="1">
    <source>
        <dbReference type="ARBA" id="ARBA00022519"/>
    </source>
</evidence>
<dbReference type="EMBL" id="JADMCD010000003">
    <property type="protein sequence ID" value="MBF8640468.1"/>
    <property type="molecule type" value="Genomic_DNA"/>
</dbReference>
<protein>
    <submittedName>
        <fullName evidence="4">Glycosyl transferase family protein</fullName>
    </submittedName>
    <submittedName>
        <fullName evidence="3">Glycosyltransferase</fullName>
    </submittedName>
</protein>
<keyword evidence="1" id="KW-0472">Membrane</keyword>
<name>A0A2X2CQF1_PSELU</name>
<reference evidence="3 6" key="2">
    <citation type="submission" date="2020-10" db="EMBL/GenBank/DDBJ databases">
        <title>Genome sequences of Pseudomonas isolates.</title>
        <authorList>
            <person name="Wessels L."/>
            <person name="Reich F."/>
            <person name="Hammerl J."/>
        </authorList>
    </citation>
    <scope>NUCLEOTIDE SEQUENCE [LARGE SCALE GENOMIC DNA]</scope>
    <source>
        <strain evidence="3 6">20-MO00624-0</strain>
    </source>
</reference>
<keyword evidence="6" id="KW-1185">Reference proteome</keyword>
<dbReference type="Proteomes" id="UP000626180">
    <property type="component" value="Unassembled WGS sequence"/>
</dbReference>
<proteinExistence type="predicted"/>
<evidence type="ECO:0000313" key="4">
    <source>
        <dbReference type="EMBL" id="SPZ09434.1"/>
    </source>
</evidence>
<dbReference type="AlphaFoldDB" id="A0A2X2CQF1"/>
<evidence type="ECO:0000313" key="6">
    <source>
        <dbReference type="Proteomes" id="UP000626180"/>
    </source>
</evidence>
<keyword evidence="1" id="KW-1003">Cell membrane</keyword>
<evidence type="ECO:0000313" key="3">
    <source>
        <dbReference type="EMBL" id="MBF8640468.1"/>
    </source>
</evidence>
<dbReference type="Gene3D" id="3.90.550.10">
    <property type="entry name" value="Spore Coat Polysaccharide Biosynthesis Protein SpsA, Chain A"/>
    <property type="match status" value="1"/>
</dbReference>
<dbReference type="InterPro" id="IPR029044">
    <property type="entry name" value="Nucleotide-diphossugar_trans"/>
</dbReference>
<dbReference type="SUPFAM" id="SSF53448">
    <property type="entry name" value="Nucleotide-diphospho-sugar transferases"/>
    <property type="match status" value="1"/>
</dbReference>
<gene>
    <name evidence="3" type="ORF">IRZ65_07230</name>
    <name evidence="4" type="ORF">NCTC11842_03003</name>
</gene>
<sequence>MMLRRPRFAVALAAYNGMLWIDDQLSSILEQRSVDVVVFISVDISSDETYEHVLSLASKNSRICVLPQIERFGGAAKNFYRLIRDIDISGFDYLALADQDDIWLENKLIRAHQVLIERQAEVYSGNVMAFWEDGRQRLLDKAQPMRAYDYLFEAAGPGCSYVMGRAFAQRLQAFMEENWSAVNEVALHDWLIYAYGRSSEAQWYIDPWPSVLYRQHGGNVVGANVGVRSALSRIRRIKGGWYRDESRKIIRCLGLEDTPGIAHIILKKERLSAIRLLVEVNKTRRKLTDRIALALFILLGLYR</sequence>
<dbReference type="GO" id="GO:0016740">
    <property type="term" value="F:transferase activity"/>
    <property type="evidence" value="ECO:0007669"/>
    <property type="project" value="UniProtKB-KW"/>
</dbReference>